<proteinExistence type="predicted"/>
<dbReference type="AlphaFoldDB" id="A0A6A4Q6S1"/>
<dbReference type="OrthoDB" id="6036at2759"/>
<evidence type="ECO:0000256" key="1">
    <source>
        <dbReference type="SAM" id="Phobius"/>
    </source>
</evidence>
<dbReference type="EMBL" id="WOCE01000008">
    <property type="protein sequence ID" value="KAE9609206.1"/>
    <property type="molecule type" value="Genomic_DNA"/>
</dbReference>
<dbReference type="InterPro" id="IPR044820">
    <property type="entry name" value="AGD14-like"/>
</dbReference>
<accession>A0A6A4Q6S1</accession>
<dbReference type="GO" id="GO:0005096">
    <property type="term" value="F:GTPase activator activity"/>
    <property type="evidence" value="ECO:0007669"/>
    <property type="project" value="InterPro"/>
</dbReference>
<name>A0A6A4Q6S1_LUPAL</name>
<keyword evidence="1" id="KW-0812">Transmembrane</keyword>
<dbReference type="Proteomes" id="UP000447434">
    <property type="component" value="Chromosome 8"/>
</dbReference>
<dbReference type="InterPro" id="IPR001164">
    <property type="entry name" value="ArfGAP_dom"/>
</dbReference>
<dbReference type="PANTHER" id="PTHR46085:SF16">
    <property type="entry name" value="ARFGAP_RECO-LIKE ZINC FINGER DOMAIN-CONTAINING PROTEIN"/>
    <property type="match status" value="1"/>
</dbReference>
<keyword evidence="1" id="KW-0472">Membrane</keyword>
<comment type="caution">
    <text evidence="3">The sequence shown here is derived from an EMBL/GenBank/DDBJ whole genome shotgun (WGS) entry which is preliminary data.</text>
</comment>
<evidence type="ECO:0000313" key="3">
    <source>
        <dbReference type="EMBL" id="KAE9609206.1"/>
    </source>
</evidence>
<dbReference type="InterPro" id="IPR037278">
    <property type="entry name" value="ARFGAP/RecO"/>
</dbReference>
<dbReference type="InterPro" id="IPR038508">
    <property type="entry name" value="ArfGAP_dom_sf"/>
</dbReference>
<dbReference type="Gene3D" id="1.10.220.150">
    <property type="entry name" value="Arf GTPase activating protein"/>
    <property type="match status" value="1"/>
</dbReference>
<evidence type="ECO:0000259" key="2">
    <source>
        <dbReference type="Pfam" id="PF01412"/>
    </source>
</evidence>
<keyword evidence="4" id="KW-1185">Reference proteome</keyword>
<evidence type="ECO:0000313" key="4">
    <source>
        <dbReference type="Proteomes" id="UP000447434"/>
    </source>
</evidence>
<feature type="domain" description="Arf-GAP" evidence="2">
    <location>
        <begin position="62"/>
        <end position="127"/>
    </location>
</feature>
<protein>
    <submittedName>
        <fullName evidence="3">Putative Arf GTPase activating protein</fullName>
    </submittedName>
</protein>
<feature type="transmembrane region" description="Helical" evidence="1">
    <location>
        <begin position="31"/>
        <end position="54"/>
    </location>
</feature>
<reference evidence="4" key="1">
    <citation type="journal article" date="2020" name="Nat. Commun.">
        <title>Genome sequence of the cluster root forming white lupin.</title>
        <authorList>
            <person name="Hufnagel B."/>
            <person name="Marques A."/>
            <person name="Soriano A."/>
            <person name="Marques L."/>
            <person name="Divol F."/>
            <person name="Doumas P."/>
            <person name="Sallet E."/>
            <person name="Mancinotti D."/>
            <person name="Carrere S."/>
            <person name="Marande W."/>
            <person name="Arribat S."/>
            <person name="Keller J."/>
            <person name="Huneau C."/>
            <person name="Blein T."/>
            <person name="Aime D."/>
            <person name="Laguerre M."/>
            <person name="Taylor J."/>
            <person name="Schubert V."/>
            <person name="Nelson M."/>
            <person name="Geu-Flores F."/>
            <person name="Crespi M."/>
            <person name="Gallardo-Guerrero K."/>
            <person name="Delaux P.-M."/>
            <person name="Salse J."/>
            <person name="Berges H."/>
            <person name="Guyot R."/>
            <person name="Gouzy J."/>
            <person name="Peret B."/>
        </authorList>
    </citation>
    <scope>NUCLEOTIDE SEQUENCE [LARGE SCALE GENOMIC DNA]</scope>
    <source>
        <strain evidence="4">cv. Amiga</strain>
    </source>
</reference>
<gene>
    <name evidence="3" type="ORF">Lalb_Chr08g0243751</name>
</gene>
<dbReference type="SUPFAM" id="SSF57863">
    <property type="entry name" value="ArfGap/RecO-like zinc finger"/>
    <property type="match status" value="1"/>
</dbReference>
<dbReference type="Pfam" id="PF01412">
    <property type="entry name" value="ArfGap"/>
    <property type="match status" value="1"/>
</dbReference>
<sequence>MHQLQCLGTTICVYNFQHLCLHKLQWNTVCIIILNFFYICFTIPSLCVTYLSLFMNYSREFTHRVKSVSMAKFTPEEVSALEAGGNERAKQIYFKEWDSQRHSYPDSNNMHRLRDFIKHVYVDRKFTGERGAVVLPRLKLKDKEDPYENKISSFRLESKSSPHYEDRIERYNSDRSSPGFQIWNRSLNSFNLTFSRRM</sequence>
<keyword evidence="1" id="KW-1133">Transmembrane helix</keyword>
<dbReference type="PANTHER" id="PTHR46085">
    <property type="entry name" value="ARFGAP/RECO-RELATED"/>
    <property type="match status" value="1"/>
</dbReference>
<organism evidence="3 4">
    <name type="scientific">Lupinus albus</name>
    <name type="common">White lupine</name>
    <name type="synonym">Lupinus termis</name>
    <dbReference type="NCBI Taxonomy" id="3870"/>
    <lineage>
        <taxon>Eukaryota</taxon>
        <taxon>Viridiplantae</taxon>
        <taxon>Streptophyta</taxon>
        <taxon>Embryophyta</taxon>
        <taxon>Tracheophyta</taxon>
        <taxon>Spermatophyta</taxon>
        <taxon>Magnoliopsida</taxon>
        <taxon>eudicotyledons</taxon>
        <taxon>Gunneridae</taxon>
        <taxon>Pentapetalae</taxon>
        <taxon>rosids</taxon>
        <taxon>fabids</taxon>
        <taxon>Fabales</taxon>
        <taxon>Fabaceae</taxon>
        <taxon>Papilionoideae</taxon>
        <taxon>50 kb inversion clade</taxon>
        <taxon>genistoids sensu lato</taxon>
        <taxon>core genistoids</taxon>
        <taxon>Genisteae</taxon>
        <taxon>Lupinus</taxon>
    </lineage>
</organism>